<sequence>MTTVSLLDVGQQGRAAAMPGPGTKAGYVACRGNGGCGLSLLVAEVHCGACIRRIESRLSREPAVELVRLNLSTRRLDVRWHGTADFADEIIAMLAGLGYEASPYVAEALVERDRATESTLLKALAVAFFAASNVMMLSWAVWVGHDGGMGQGTRAFFHWMSALIAVPSIVYAGTPFFASAWSAVRRARTNMDVPISLGVILTAAMSLAETVRGGPHVYFDGALSLLFVLLLGRYLDQQVRAKARSAVQNLAILAARPVSVIGDDGRSRATPADLVKSGELVLAAAGERIGVDGVVIAGHSSVDTSLINGESAPKPVTKGDQVFAGTLNLLSPLSILAQAAGASTVLSDIIRLVEAAEQKRGRFVALADRTVRWYTPVVHVLAASTFVGWLLLMEAGWQVALVNAVSVLIIACPCALGLAVPVTQVVAASRLMRAGLLLKSETALERLASIDTILFDKTGTLTLAQPVLSEHPDDAEILRLASGLAAASRHPLAVAIRNAIPDAPMLDYVQEVPGFGLSWNGPHGEVRLGSAAWCQIEPSLDSHAEAWLVSPGSPPRRFSFATELRPGAVETVAALRRSGYRLAIISGDRSETVGDIAAAVGIADWHAGVSPREKIARVERLLQAGRRVLMVGDGINDAPALAAATASLAPAEAADVAGRAADCVWLGRSLASVPMLLRTARQARAIVIQNIGFSFVYNAAWIPVAMAGIVTPWIAALAMSASSLAVTFNALRLNLSMRGEA</sequence>
<protein>
    <submittedName>
        <fullName evidence="17">Cadmium-translocating P-type ATPase</fullName>
    </submittedName>
</protein>
<dbReference type="SUPFAM" id="SSF55008">
    <property type="entry name" value="HMA, heavy metal-associated domain"/>
    <property type="match status" value="1"/>
</dbReference>
<dbReference type="InterPro" id="IPR059000">
    <property type="entry name" value="ATPase_P-type_domA"/>
</dbReference>
<dbReference type="PROSITE" id="PS00154">
    <property type="entry name" value="ATPASE_E1_E2"/>
    <property type="match status" value="1"/>
</dbReference>
<dbReference type="PROSITE" id="PS50846">
    <property type="entry name" value="HMA_2"/>
    <property type="match status" value="1"/>
</dbReference>
<evidence type="ECO:0000256" key="8">
    <source>
        <dbReference type="ARBA" id="ARBA00022741"/>
    </source>
</evidence>
<keyword evidence="6 15" id="KW-0812">Transmembrane</keyword>
<evidence type="ECO:0000256" key="10">
    <source>
        <dbReference type="ARBA" id="ARBA00022842"/>
    </source>
</evidence>
<dbReference type="InterPro" id="IPR036163">
    <property type="entry name" value="HMA_dom_sf"/>
</dbReference>
<comment type="subcellular location">
    <subcellularLocation>
        <location evidence="1">Cell membrane</location>
        <topology evidence="1">Multi-pass membrane protein</topology>
    </subcellularLocation>
</comment>
<dbReference type="RefSeq" id="WP_231318505.1">
    <property type="nucleotide sequence ID" value="NZ_CP088156.1"/>
</dbReference>
<dbReference type="NCBIfam" id="TIGR01512">
    <property type="entry name" value="ATPase-IB2_Cd"/>
    <property type="match status" value="1"/>
</dbReference>
<dbReference type="Gene3D" id="2.70.150.10">
    <property type="entry name" value="Calcium-transporting ATPase, cytoplasmic transduction domain A"/>
    <property type="match status" value="1"/>
</dbReference>
<feature type="transmembrane region" description="Helical" evidence="15">
    <location>
        <begin position="710"/>
        <end position="731"/>
    </location>
</feature>
<dbReference type="NCBIfam" id="TIGR01494">
    <property type="entry name" value="ATPase_P-type"/>
    <property type="match status" value="2"/>
</dbReference>
<accession>A0ABY3R6E7</accession>
<feature type="transmembrane region" description="Helical" evidence="15">
    <location>
        <begin position="373"/>
        <end position="392"/>
    </location>
</feature>
<dbReference type="PANTHER" id="PTHR43520">
    <property type="entry name" value="ATP7, ISOFORM B"/>
    <property type="match status" value="1"/>
</dbReference>
<evidence type="ECO:0000256" key="5">
    <source>
        <dbReference type="ARBA" id="ARBA00022553"/>
    </source>
</evidence>
<feature type="transmembrane region" description="Helical" evidence="15">
    <location>
        <begin position="120"/>
        <end position="144"/>
    </location>
</feature>
<feature type="transmembrane region" description="Helical" evidence="15">
    <location>
        <begin position="193"/>
        <end position="211"/>
    </location>
</feature>
<keyword evidence="7 15" id="KW-0479">Metal-binding</keyword>
<dbReference type="InterPro" id="IPR023298">
    <property type="entry name" value="ATPase_P-typ_TM_dom_sf"/>
</dbReference>
<feature type="transmembrane region" description="Helical" evidence="15">
    <location>
        <begin position="685"/>
        <end position="704"/>
    </location>
</feature>
<proteinExistence type="inferred from homology"/>
<dbReference type="InterPro" id="IPR023214">
    <property type="entry name" value="HAD_sf"/>
</dbReference>
<keyword evidence="3" id="KW-0813">Transport</keyword>
<keyword evidence="14 15" id="KW-0472">Membrane</keyword>
<dbReference type="Pfam" id="PF00403">
    <property type="entry name" value="HMA"/>
    <property type="match status" value="1"/>
</dbReference>
<dbReference type="CDD" id="cd00371">
    <property type="entry name" value="HMA"/>
    <property type="match status" value="1"/>
</dbReference>
<evidence type="ECO:0000256" key="4">
    <source>
        <dbReference type="ARBA" id="ARBA00022475"/>
    </source>
</evidence>
<keyword evidence="13" id="KW-0406">Ion transport</keyword>
<evidence type="ECO:0000256" key="11">
    <source>
        <dbReference type="ARBA" id="ARBA00022967"/>
    </source>
</evidence>
<dbReference type="Proteomes" id="UP001431010">
    <property type="component" value="Chromosome"/>
</dbReference>
<dbReference type="InterPro" id="IPR018303">
    <property type="entry name" value="ATPase_P-typ_P_site"/>
</dbReference>
<keyword evidence="12 15" id="KW-1133">Transmembrane helix</keyword>
<evidence type="ECO:0000256" key="3">
    <source>
        <dbReference type="ARBA" id="ARBA00022448"/>
    </source>
</evidence>
<dbReference type="InterPro" id="IPR001757">
    <property type="entry name" value="P_typ_ATPase"/>
</dbReference>
<dbReference type="Gene3D" id="1.20.1110.10">
    <property type="entry name" value="Calcium-transporting ATPase, transmembrane domain"/>
    <property type="match status" value="1"/>
</dbReference>
<keyword evidence="4 15" id="KW-1003">Cell membrane</keyword>
<dbReference type="Pfam" id="PF00122">
    <property type="entry name" value="E1-E2_ATPase"/>
    <property type="match status" value="1"/>
</dbReference>
<dbReference type="SUPFAM" id="SSF56784">
    <property type="entry name" value="HAD-like"/>
    <property type="match status" value="1"/>
</dbReference>
<dbReference type="SUPFAM" id="SSF81653">
    <property type="entry name" value="Calcium ATPase, transduction domain A"/>
    <property type="match status" value="1"/>
</dbReference>
<comment type="similarity">
    <text evidence="2 15">Belongs to the cation transport ATPase (P-type) (TC 3.A.3) family. Type IB subfamily.</text>
</comment>
<dbReference type="InterPro" id="IPR023299">
    <property type="entry name" value="ATPase_P-typ_cyto_dom_N"/>
</dbReference>
<evidence type="ECO:0000313" key="18">
    <source>
        <dbReference type="Proteomes" id="UP001431010"/>
    </source>
</evidence>
<keyword evidence="9 15" id="KW-0067">ATP-binding</keyword>
<feature type="transmembrane region" description="Helical" evidence="15">
    <location>
        <begin position="217"/>
        <end position="235"/>
    </location>
</feature>
<organism evidence="17 18">
    <name type="scientific">Bradyrhizobium ontarionense</name>
    <dbReference type="NCBI Taxonomy" id="2898149"/>
    <lineage>
        <taxon>Bacteria</taxon>
        <taxon>Pseudomonadati</taxon>
        <taxon>Pseudomonadota</taxon>
        <taxon>Alphaproteobacteria</taxon>
        <taxon>Hyphomicrobiales</taxon>
        <taxon>Nitrobacteraceae</taxon>
        <taxon>Bradyrhizobium</taxon>
    </lineage>
</organism>
<dbReference type="InterPro" id="IPR027256">
    <property type="entry name" value="P-typ_ATPase_IB"/>
</dbReference>
<feature type="transmembrane region" description="Helical" evidence="15">
    <location>
        <begin position="404"/>
        <end position="427"/>
    </location>
</feature>
<evidence type="ECO:0000256" key="14">
    <source>
        <dbReference type="ARBA" id="ARBA00023136"/>
    </source>
</evidence>
<dbReference type="SUPFAM" id="SSF81665">
    <property type="entry name" value="Calcium ATPase, transmembrane domain M"/>
    <property type="match status" value="1"/>
</dbReference>
<reference evidence="17" key="1">
    <citation type="journal article" date="2024" name="Antonie Van Leeuwenhoek">
        <title>Bradyrhizobium ontarionense sp. nov., a novel bacterial symbiont isolated from Aeschynomene indica (Indian jointvetch), harbours photosynthesis, nitrogen fixation and nitrous oxide (N2O) reductase genes.</title>
        <authorList>
            <person name="Bromfield E.S.P."/>
            <person name="Cloutier S."/>
        </authorList>
    </citation>
    <scope>NUCLEOTIDE SEQUENCE</scope>
    <source>
        <strain evidence="17">A19</strain>
    </source>
</reference>
<name>A0ABY3R6E7_9BRAD</name>
<keyword evidence="11" id="KW-1278">Translocase</keyword>
<dbReference type="Pfam" id="PF00702">
    <property type="entry name" value="Hydrolase"/>
    <property type="match status" value="1"/>
</dbReference>
<evidence type="ECO:0000259" key="16">
    <source>
        <dbReference type="PROSITE" id="PS50846"/>
    </source>
</evidence>
<evidence type="ECO:0000256" key="9">
    <source>
        <dbReference type="ARBA" id="ARBA00022840"/>
    </source>
</evidence>
<dbReference type="PRINTS" id="PR00119">
    <property type="entry name" value="CATATPASE"/>
</dbReference>
<dbReference type="NCBIfam" id="TIGR01511">
    <property type="entry name" value="ATPase-IB1_Cu"/>
    <property type="match status" value="1"/>
</dbReference>
<dbReference type="NCBIfam" id="TIGR01525">
    <property type="entry name" value="ATPase-IB_hvy"/>
    <property type="match status" value="1"/>
</dbReference>
<dbReference type="Gene3D" id="3.30.70.100">
    <property type="match status" value="1"/>
</dbReference>
<evidence type="ECO:0000256" key="13">
    <source>
        <dbReference type="ARBA" id="ARBA00023065"/>
    </source>
</evidence>
<dbReference type="EMBL" id="CP088156">
    <property type="protein sequence ID" value="UFZ02719.1"/>
    <property type="molecule type" value="Genomic_DNA"/>
</dbReference>
<keyword evidence="8 15" id="KW-0547">Nucleotide-binding</keyword>
<feature type="transmembrane region" description="Helical" evidence="15">
    <location>
        <begin position="156"/>
        <end position="181"/>
    </location>
</feature>
<evidence type="ECO:0000256" key="2">
    <source>
        <dbReference type="ARBA" id="ARBA00006024"/>
    </source>
</evidence>
<keyword evidence="10" id="KW-0460">Magnesium</keyword>
<dbReference type="InterPro" id="IPR036412">
    <property type="entry name" value="HAD-like_sf"/>
</dbReference>
<dbReference type="PANTHER" id="PTHR43520:SF5">
    <property type="entry name" value="CATION-TRANSPORTING P-TYPE ATPASE-RELATED"/>
    <property type="match status" value="1"/>
</dbReference>
<evidence type="ECO:0000313" key="17">
    <source>
        <dbReference type="EMBL" id="UFZ02719.1"/>
    </source>
</evidence>
<feature type="domain" description="HMA" evidence="16">
    <location>
        <begin position="36"/>
        <end position="102"/>
    </location>
</feature>
<dbReference type="Gene3D" id="3.40.1110.10">
    <property type="entry name" value="Calcium-transporting ATPase, cytoplasmic domain N"/>
    <property type="match status" value="1"/>
</dbReference>
<keyword evidence="18" id="KW-1185">Reference proteome</keyword>
<evidence type="ECO:0000256" key="7">
    <source>
        <dbReference type="ARBA" id="ARBA00022723"/>
    </source>
</evidence>
<evidence type="ECO:0000256" key="6">
    <source>
        <dbReference type="ARBA" id="ARBA00022692"/>
    </source>
</evidence>
<dbReference type="InterPro" id="IPR008250">
    <property type="entry name" value="ATPase_P-typ_transduc_dom_A_sf"/>
</dbReference>
<evidence type="ECO:0000256" key="15">
    <source>
        <dbReference type="RuleBase" id="RU362081"/>
    </source>
</evidence>
<dbReference type="InterPro" id="IPR006121">
    <property type="entry name" value="HMA_dom"/>
</dbReference>
<evidence type="ECO:0000256" key="1">
    <source>
        <dbReference type="ARBA" id="ARBA00004651"/>
    </source>
</evidence>
<gene>
    <name evidence="17" type="primary">cadA</name>
    <name evidence="17" type="ORF">LQG66_26075</name>
</gene>
<dbReference type="Gene3D" id="3.40.50.1000">
    <property type="entry name" value="HAD superfamily/HAD-like"/>
    <property type="match status" value="1"/>
</dbReference>
<evidence type="ECO:0000256" key="12">
    <source>
        <dbReference type="ARBA" id="ARBA00022989"/>
    </source>
</evidence>
<keyword evidence="5" id="KW-0597">Phosphoprotein</keyword>